<dbReference type="PANTHER" id="PTHR39085">
    <property type="entry name" value="SLL0924 PROTEIN"/>
    <property type="match status" value="1"/>
</dbReference>
<feature type="transmembrane region" description="Helical" evidence="1">
    <location>
        <begin position="32"/>
        <end position="49"/>
    </location>
</feature>
<dbReference type="InterPro" id="IPR019250">
    <property type="entry name" value="DUF2227_metal-bd"/>
</dbReference>
<evidence type="ECO:0000256" key="1">
    <source>
        <dbReference type="SAM" id="Phobius"/>
    </source>
</evidence>
<evidence type="ECO:0008006" key="4">
    <source>
        <dbReference type="Google" id="ProtNLM"/>
    </source>
</evidence>
<evidence type="ECO:0000313" key="2">
    <source>
        <dbReference type="EMBL" id="PCI95996.1"/>
    </source>
</evidence>
<dbReference type="EMBL" id="NVUU01000004">
    <property type="protein sequence ID" value="PCI95996.1"/>
    <property type="molecule type" value="Genomic_DNA"/>
</dbReference>
<evidence type="ECO:0000313" key="3">
    <source>
        <dbReference type="Proteomes" id="UP000217838"/>
    </source>
</evidence>
<reference evidence="3" key="1">
    <citation type="submission" date="2017-08" db="EMBL/GenBank/DDBJ databases">
        <title>A dynamic microbial community with high functional redundancy inhabits the cold, oxic subseafloor aquifer.</title>
        <authorList>
            <person name="Tully B.J."/>
            <person name="Wheat C.G."/>
            <person name="Glazer B.T."/>
            <person name="Huber J.A."/>
        </authorList>
    </citation>
    <scope>NUCLEOTIDE SEQUENCE [LARGE SCALE GENOMIC DNA]</scope>
</reference>
<keyword evidence="1" id="KW-0472">Membrane</keyword>
<accession>A0A2A4YMF3</accession>
<feature type="transmembrane region" description="Helical" evidence="1">
    <location>
        <begin position="9"/>
        <end position="26"/>
    </location>
</feature>
<comment type="caution">
    <text evidence="2">The sequence shown here is derived from an EMBL/GenBank/DDBJ whole genome shotgun (WGS) entry which is preliminary data.</text>
</comment>
<dbReference type="PANTHER" id="PTHR39085:SF1">
    <property type="entry name" value="SLL0924 PROTEIN"/>
    <property type="match status" value="1"/>
</dbReference>
<name>A0A2A4YMF3_UNCAE</name>
<dbReference type="AlphaFoldDB" id="A0A2A4YMF3"/>
<dbReference type="Proteomes" id="UP000217838">
    <property type="component" value="Unassembled WGS sequence"/>
</dbReference>
<sequence length="155" mass="18166">MSNYKTHNSFNILFLLPLAAVGVYLYMKPSNMQLIVFVSVFLYATFFMSPDMDIANKIKWFSLRGLFSIPFKSYALLFKHRGISHNILFGTLTRILWLFGFCAIILFFCDVFFLASAKAKVFYKMYKIELFYAFLAVFLADIGHIFLDRIKKRIK</sequence>
<keyword evidence="1" id="KW-1133">Transmembrane helix</keyword>
<feature type="transmembrane region" description="Helical" evidence="1">
    <location>
        <begin position="95"/>
        <end position="115"/>
    </location>
</feature>
<keyword evidence="1" id="KW-0812">Transmembrane</keyword>
<proteinExistence type="predicted"/>
<dbReference type="Pfam" id="PF09988">
    <property type="entry name" value="DUF2227"/>
    <property type="match status" value="1"/>
</dbReference>
<gene>
    <name evidence="2" type="ORF">COB11_00520</name>
</gene>
<protein>
    <recommendedName>
        <fullName evidence="4">Metal-binding protein</fullName>
    </recommendedName>
</protein>
<feature type="transmembrane region" description="Helical" evidence="1">
    <location>
        <begin position="130"/>
        <end position="147"/>
    </location>
</feature>
<organism evidence="2 3">
    <name type="scientific">Aerophobetes bacterium</name>
    <dbReference type="NCBI Taxonomy" id="2030807"/>
    <lineage>
        <taxon>Bacteria</taxon>
        <taxon>Candidatus Aerophobota</taxon>
    </lineage>
</organism>